<keyword evidence="1" id="KW-0479">Metal-binding</keyword>
<dbReference type="Pfam" id="PF13764">
    <property type="entry name" value="E3_UbLigase_R4"/>
    <property type="match status" value="1"/>
</dbReference>
<dbReference type="PANTHER" id="PTHR21725">
    <property type="entry name" value="E3 UBIQUITIN-PROTEIN LIGASE UBR4"/>
    <property type="match status" value="1"/>
</dbReference>
<comment type="caution">
    <text evidence="3">The sequence shown here is derived from an EMBL/GenBank/DDBJ whole genome shotgun (WGS) entry which is preliminary data.</text>
</comment>
<comment type="similarity">
    <text evidence="1">Belongs to the UBR4 family.</text>
</comment>
<evidence type="ECO:0000256" key="1">
    <source>
        <dbReference type="PROSITE-ProRule" id="PRU01388"/>
    </source>
</evidence>
<keyword evidence="1" id="KW-0862">Zinc</keyword>
<reference evidence="3 4" key="1">
    <citation type="journal article" date="2021" name="BMC Biol.">
        <title>Horizontally acquired antibacterial genes associated with adaptive radiation of ladybird beetles.</title>
        <authorList>
            <person name="Li H.S."/>
            <person name="Tang X.F."/>
            <person name="Huang Y.H."/>
            <person name="Xu Z.Y."/>
            <person name="Chen M.L."/>
            <person name="Du X.Y."/>
            <person name="Qiu B.Y."/>
            <person name="Chen P.T."/>
            <person name="Zhang W."/>
            <person name="Slipinski A."/>
            <person name="Escalona H.E."/>
            <person name="Waterhouse R.M."/>
            <person name="Zwick A."/>
            <person name="Pang H."/>
        </authorList>
    </citation>
    <scope>NUCLEOTIDE SEQUENCE [LARGE SCALE GENOMIC DNA]</scope>
    <source>
        <strain evidence="3">SYSU2018</strain>
    </source>
</reference>
<dbReference type="Proteomes" id="UP001516400">
    <property type="component" value="Unassembled WGS sequence"/>
</dbReference>
<dbReference type="GO" id="GO:0008270">
    <property type="term" value="F:zinc ion binding"/>
    <property type="evidence" value="ECO:0007669"/>
    <property type="project" value="UniProtKB-KW"/>
</dbReference>
<sequence length="882" mass="100009">MAFMAVCIKTVEKCSLQDILTPVFIFERLCSIIYPEENDVSEFFLTLEKDPQQEDFLQGRMLGNPYSSLEPGLGPLMRDVKNKICQDCELVALLEDDNGMELLVNNKIMSLDLAVKDVYKKVWLAEGGDHDAMRVVYRMRGLLGDATEEFIESLDNKTESAVNNEEVYKMANVLAKCDGIKVMVKRLGAIQNVWRARPLVQVLLKLFRLSVKVSKCQEVLIKPELRAMEVFLRTLQLCLEGESDASQATISEQLLDIMETILSKATSEPLENFEKFSQTFGGPEYIQSIISFTNHQSIKNNQAVLAHLTRVLAALVYGNETKMEILLNHFKPIFDFNTYDLDHSPEDQQKLEMFCTLTNSIERNATGNTLKDYIIKLEVVKHALEYITMHAPCVKPTLLRTDSDELKEFISKPALKYILRFLTGMAHSHENSQLAIASADTIPIIHRLEQVSSDEHVGSLAENLLEALCTNPTVAKQIEEVRDFTRSEKKRLAMAMREKQLGQLGMRTNDKGQVTAKSAILQQIEMELGEESGLVCCICREGYKYQPTKVLGIYTFTKRCNADDFEAKPRKTMGYSTVTHFNIVHIDCHMNAVRLARARDEWESAALQNANTKCNGLLPLWGPQVAESAFASCLARHNTYLQESTSHRDIGHVSTIHDLKLLLLRFAQEKSFHEDTGGGGPQSNMYMIPYLIHVALYVINTTRVARREEASLMAYLESANPERWVESAYETEGPLYWITMSILLHSHQQWKNNKLAHLRRLIVIAQARCCQPTGPCKVLSDKNEKEYVVYRPYLVFFGLIDGIYSHFLKNVNASDEQWPSVVADYIRHNDELLIKASEKLLAAYTEELLPCTSFAEFCDVAGLLDVITNPETYISDLLKGMS</sequence>
<organism evidence="3 4">
    <name type="scientific">Cryptolaemus montrouzieri</name>
    <dbReference type="NCBI Taxonomy" id="559131"/>
    <lineage>
        <taxon>Eukaryota</taxon>
        <taxon>Metazoa</taxon>
        <taxon>Ecdysozoa</taxon>
        <taxon>Arthropoda</taxon>
        <taxon>Hexapoda</taxon>
        <taxon>Insecta</taxon>
        <taxon>Pterygota</taxon>
        <taxon>Neoptera</taxon>
        <taxon>Endopterygota</taxon>
        <taxon>Coleoptera</taxon>
        <taxon>Polyphaga</taxon>
        <taxon>Cucujiformia</taxon>
        <taxon>Coccinelloidea</taxon>
        <taxon>Coccinellidae</taxon>
        <taxon>Scymninae</taxon>
        <taxon>Scymnini</taxon>
        <taxon>Cryptolaemus</taxon>
    </lineage>
</organism>
<evidence type="ECO:0000259" key="2">
    <source>
        <dbReference type="Pfam" id="PF13764"/>
    </source>
</evidence>
<feature type="region of interest" description="UBR4 E3 catalytic module" evidence="1">
    <location>
        <begin position="413"/>
        <end position="881"/>
    </location>
</feature>
<feature type="domain" description="E3 ubiquitin ligase UBR4 C-terminal" evidence="2">
    <location>
        <begin position="61"/>
        <end position="862"/>
    </location>
</feature>
<gene>
    <name evidence="3" type="ORF">HHI36_012291</name>
</gene>
<dbReference type="InterPro" id="IPR016024">
    <property type="entry name" value="ARM-type_fold"/>
</dbReference>
<protein>
    <recommendedName>
        <fullName evidence="2">E3 ubiquitin ligase UBR4 C-terminal domain-containing protein</fullName>
    </recommendedName>
</protein>
<keyword evidence="1" id="KW-0863">Zinc-finger</keyword>
<proteinExistence type="inferred from homology"/>
<accession>A0ABD2NEJ5</accession>
<dbReference type="SUPFAM" id="SSF48371">
    <property type="entry name" value="ARM repeat"/>
    <property type="match status" value="1"/>
</dbReference>
<dbReference type="InterPro" id="IPR025704">
    <property type="entry name" value="E3_Ub_ligase_UBR4_C"/>
</dbReference>
<evidence type="ECO:0000313" key="4">
    <source>
        <dbReference type="Proteomes" id="UP001516400"/>
    </source>
</evidence>
<name>A0ABD2NEJ5_9CUCU</name>
<dbReference type="PANTHER" id="PTHR21725:SF1">
    <property type="entry name" value="E3 UBIQUITIN-PROTEIN LIGASE UBR4"/>
    <property type="match status" value="1"/>
</dbReference>
<dbReference type="AlphaFoldDB" id="A0ABD2NEJ5"/>
<keyword evidence="4" id="KW-1185">Reference proteome</keyword>
<dbReference type="InterPro" id="IPR045189">
    <property type="entry name" value="UBR4-like"/>
</dbReference>
<evidence type="ECO:0000313" key="3">
    <source>
        <dbReference type="EMBL" id="KAL3276925.1"/>
    </source>
</evidence>
<dbReference type="PROSITE" id="PS52043">
    <property type="entry name" value="UBR4_E3"/>
    <property type="match status" value="1"/>
</dbReference>
<dbReference type="EMBL" id="JABFTP020000103">
    <property type="protein sequence ID" value="KAL3276925.1"/>
    <property type="molecule type" value="Genomic_DNA"/>
</dbReference>